<dbReference type="EMBL" id="JACJPW010000017">
    <property type="protein sequence ID" value="MBD2181203.1"/>
    <property type="molecule type" value="Genomic_DNA"/>
</dbReference>
<name>A0A926VD62_9CYAN</name>
<reference evidence="1" key="2">
    <citation type="submission" date="2020-08" db="EMBL/GenBank/DDBJ databases">
        <authorList>
            <person name="Chen M."/>
            <person name="Teng W."/>
            <person name="Zhao L."/>
            <person name="Hu C."/>
            <person name="Zhou Y."/>
            <person name="Han B."/>
            <person name="Song L."/>
            <person name="Shu W."/>
        </authorList>
    </citation>
    <scope>NUCLEOTIDE SEQUENCE</scope>
    <source>
        <strain evidence="1">FACHB-1375</strain>
    </source>
</reference>
<proteinExistence type="predicted"/>
<dbReference type="Proteomes" id="UP000641646">
    <property type="component" value="Unassembled WGS sequence"/>
</dbReference>
<evidence type="ECO:0000313" key="1">
    <source>
        <dbReference type="EMBL" id="MBD2181203.1"/>
    </source>
</evidence>
<evidence type="ECO:0000313" key="2">
    <source>
        <dbReference type="Proteomes" id="UP000641646"/>
    </source>
</evidence>
<comment type="caution">
    <text evidence="1">The sequence shown here is derived from an EMBL/GenBank/DDBJ whole genome shotgun (WGS) entry which is preliminary data.</text>
</comment>
<gene>
    <name evidence="1" type="ORF">H6G03_08820</name>
</gene>
<accession>A0A926VD62</accession>
<organism evidence="1 2">
    <name type="scientific">Aerosakkonema funiforme FACHB-1375</name>
    <dbReference type="NCBI Taxonomy" id="2949571"/>
    <lineage>
        <taxon>Bacteria</taxon>
        <taxon>Bacillati</taxon>
        <taxon>Cyanobacteriota</taxon>
        <taxon>Cyanophyceae</taxon>
        <taxon>Oscillatoriophycideae</taxon>
        <taxon>Aerosakkonematales</taxon>
        <taxon>Aerosakkonemataceae</taxon>
        <taxon>Aerosakkonema</taxon>
    </lineage>
</organism>
<keyword evidence="2" id="KW-1185">Reference proteome</keyword>
<dbReference type="AlphaFoldDB" id="A0A926VD62"/>
<protein>
    <submittedName>
        <fullName evidence="1">Uncharacterized protein</fullName>
    </submittedName>
</protein>
<dbReference type="RefSeq" id="WP_190463964.1">
    <property type="nucleotide sequence ID" value="NZ_JACJPW010000017.1"/>
</dbReference>
<sequence length="1005" mass="116260">MNILEQGDNDPIYVDYRDLLQKILQCLRGQNSFRVAENGQRLAIDIDTVASQVASLQVQNPLSSPNGVRSATINFTPEFQEIFRNLIREIRDCLQEQLKASVGQNTSIEEFVANLVTPLTSFDGNSSRLGFTYNFNRHSPDLLKQKLCVDRHLTGSDSLLKFHKLTITVREIDRFPEYLQDGLSNHIDDRVTFDSQSDREELFDRIQDQIEDDRSDFNRLKRIVDTEALGKLKKEAKIRYLEYIRDNIDNKNSVGFIYLQDLIRRLRLIEEYLNQDRPDSYYDVSYAGAPINYKDVFARSEVLDSLPIIPIVTGNLGESTNTSQGERQFTFGFKMKFGNSVEARGGDEVFDYNLNLLNPESPEHNQERERNPNNFGAKLLKLAFLYFFVFACNNPNLDDYNPNDDLNYNPIIAFERILSDFQGNNEDRKNSRLSAIVRGFNEYNVRDKINRLRELLKDFLDRQTILPKRTYPIQISVRRGILENDTNQIFNGIFFREVVGRNPKECLRYISIDEMHVERNALCQLPASITIEDIRYFSTEERQNFRMQYDITGVNALPVMWVPESCMNAYQNYFMQDNKLILFRYNNRRLDDENGFNHNQAFVYRFTISLLAYICLKILLDAAKKRLFIPMVRLHEGTHNNRAPSEKFVAHLSKTLCHLLNENHRCNSQGFRVRSADAFKIRNGLNSLYSVLPKKFHFTESANTPTLDKLAIIVVSSLESDARTGNRNRDNRISNLVGEAIGVTRQNDGAIRLYIIKTFSDNYRHQRLYRDPPILIDTVNNLYNMGYRHFLYVAQAPFTSNLNITQNENDDRLYFMSPALIEDLKGNRDDIKIYPVFFDKYYVRRSGKPKATSFYIQNTTELLNVAQDSAQEAVVFFNLFNGISVGQGDDRFYNGVISYSTLLNIYPGVLDDRDIRSGLINDDSPLKNDILQYLTLFHFSRFEKTSDISLKLDPYENIIGEESFSKLSVFHHMRGEVNFNSLAFLTKVRGVLNGDSPPGVQTPGS</sequence>
<reference evidence="1" key="1">
    <citation type="journal article" date="2015" name="ISME J.">
        <title>Draft Genome Sequence of Streptomyces incarnatus NRRL8089, which Produces the Nucleoside Antibiotic Sinefungin.</title>
        <authorList>
            <person name="Oshima K."/>
            <person name="Hattori M."/>
            <person name="Shimizu H."/>
            <person name="Fukuda K."/>
            <person name="Nemoto M."/>
            <person name="Inagaki K."/>
            <person name="Tamura T."/>
        </authorList>
    </citation>
    <scope>NUCLEOTIDE SEQUENCE</scope>
    <source>
        <strain evidence="1">FACHB-1375</strain>
    </source>
</reference>